<keyword evidence="2" id="KW-1185">Reference proteome</keyword>
<sequence>MIVGGFSLSKMDTWRYRMVLKTKESRLPSDCQTRVQKDVKSWLLEISLKGNVAVSEVLIAAWTKNIWSCGTRAGLCWGTRKPPFSSPLPKLESTTKVICLSSDNNVASACRRLLLAFDCQRLLLAPMATVYNSSIDCYHHCMHQHCLHHLRLFISTADVYSSPPTVTSVVCFPISRLMLLLR</sequence>
<dbReference type="Proteomes" id="UP001055811">
    <property type="component" value="Linkage Group LG04"/>
</dbReference>
<evidence type="ECO:0000313" key="2">
    <source>
        <dbReference type="Proteomes" id="UP001055811"/>
    </source>
</evidence>
<comment type="caution">
    <text evidence="1">The sequence shown here is derived from an EMBL/GenBank/DDBJ whole genome shotgun (WGS) entry which is preliminary data.</text>
</comment>
<reference evidence="1 2" key="2">
    <citation type="journal article" date="2022" name="Mol. Ecol. Resour.">
        <title>The genomes of chicory, endive, great burdock and yacon provide insights into Asteraceae paleo-polyploidization history and plant inulin production.</title>
        <authorList>
            <person name="Fan W."/>
            <person name="Wang S."/>
            <person name="Wang H."/>
            <person name="Wang A."/>
            <person name="Jiang F."/>
            <person name="Liu H."/>
            <person name="Zhao H."/>
            <person name="Xu D."/>
            <person name="Zhang Y."/>
        </authorList>
    </citation>
    <scope>NUCLEOTIDE SEQUENCE [LARGE SCALE GENOMIC DNA]</scope>
    <source>
        <strain evidence="2">cv. Punajuju</strain>
        <tissue evidence="1">Leaves</tissue>
    </source>
</reference>
<reference evidence="2" key="1">
    <citation type="journal article" date="2022" name="Mol. Ecol. Resour.">
        <title>The genomes of chicory, endive, great burdock and yacon provide insights into Asteraceae palaeo-polyploidization history and plant inulin production.</title>
        <authorList>
            <person name="Fan W."/>
            <person name="Wang S."/>
            <person name="Wang H."/>
            <person name="Wang A."/>
            <person name="Jiang F."/>
            <person name="Liu H."/>
            <person name="Zhao H."/>
            <person name="Xu D."/>
            <person name="Zhang Y."/>
        </authorList>
    </citation>
    <scope>NUCLEOTIDE SEQUENCE [LARGE SCALE GENOMIC DNA]</scope>
    <source>
        <strain evidence="2">cv. Punajuju</strain>
    </source>
</reference>
<gene>
    <name evidence="1" type="ORF">L2E82_19957</name>
</gene>
<protein>
    <submittedName>
        <fullName evidence="1">Uncharacterized protein</fullName>
    </submittedName>
</protein>
<name>A0ACB9DRM3_CICIN</name>
<evidence type="ECO:0000313" key="1">
    <source>
        <dbReference type="EMBL" id="KAI3749348.1"/>
    </source>
</evidence>
<dbReference type="EMBL" id="CM042012">
    <property type="protein sequence ID" value="KAI3749348.1"/>
    <property type="molecule type" value="Genomic_DNA"/>
</dbReference>
<accession>A0ACB9DRM3</accession>
<organism evidence="1 2">
    <name type="scientific">Cichorium intybus</name>
    <name type="common">Chicory</name>
    <dbReference type="NCBI Taxonomy" id="13427"/>
    <lineage>
        <taxon>Eukaryota</taxon>
        <taxon>Viridiplantae</taxon>
        <taxon>Streptophyta</taxon>
        <taxon>Embryophyta</taxon>
        <taxon>Tracheophyta</taxon>
        <taxon>Spermatophyta</taxon>
        <taxon>Magnoliopsida</taxon>
        <taxon>eudicotyledons</taxon>
        <taxon>Gunneridae</taxon>
        <taxon>Pentapetalae</taxon>
        <taxon>asterids</taxon>
        <taxon>campanulids</taxon>
        <taxon>Asterales</taxon>
        <taxon>Asteraceae</taxon>
        <taxon>Cichorioideae</taxon>
        <taxon>Cichorieae</taxon>
        <taxon>Cichoriinae</taxon>
        <taxon>Cichorium</taxon>
    </lineage>
</organism>
<proteinExistence type="predicted"/>